<comment type="caution">
    <text evidence="9">The sequence shown here is derived from an EMBL/GenBank/DDBJ whole genome shotgun (WGS) entry which is preliminary data.</text>
</comment>
<dbReference type="NCBIfam" id="TIGR00360">
    <property type="entry name" value="ComEC_N-term"/>
    <property type="match status" value="1"/>
</dbReference>
<reference evidence="9 10" key="1">
    <citation type="journal article" date="2016" name="Int. J. Syst. Evol. Microbiol.">
        <title>Ensifer glycinis sp. nov., an novel rhizobial species associated with Glycine spp.</title>
        <authorList>
            <person name="Yan H."/>
            <person name="Yan J."/>
            <person name="Sui X.H."/>
            <person name="Wang E.T."/>
            <person name="Chen W.X."/>
            <person name="Zhang X.X."/>
            <person name="Chen W.F."/>
        </authorList>
    </citation>
    <scope>NUCLEOTIDE SEQUENCE [LARGE SCALE GENOMIC DNA]</scope>
    <source>
        <strain evidence="9 10">CCBAU 23380</strain>
    </source>
</reference>
<feature type="transmembrane region" description="Helical" evidence="6">
    <location>
        <begin position="468"/>
        <end position="490"/>
    </location>
</feature>
<feature type="domain" description="ComEC/Rec2-related protein" evidence="7">
    <location>
        <begin position="301"/>
        <end position="584"/>
    </location>
</feature>
<dbReference type="GO" id="GO:0005886">
    <property type="term" value="C:plasma membrane"/>
    <property type="evidence" value="ECO:0007669"/>
    <property type="project" value="UniProtKB-SubCell"/>
</dbReference>
<evidence type="ECO:0000313" key="9">
    <source>
        <dbReference type="EMBL" id="OAP34501.1"/>
    </source>
</evidence>
<name>A0A178XH19_9HYPH</name>
<feature type="transmembrane region" description="Helical" evidence="6">
    <location>
        <begin position="533"/>
        <end position="554"/>
    </location>
</feature>
<feature type="transmembrane region" description="Helical" evidence="6">
    <location>
        <begin position="75"/>
        <end position="96"/>
    </location>
</feature>
<evidence type="ECO:0000313" key="10">
    <source>
        <dbReference type="Proteomes" id="UP000094025"/>
    </source>
</evidence>
<protein>
    <submittedName>
        <fullName evidence="9">Transporter</fullName>
    </submittedName>
</protein>
<evidence type="ECO:0000259" key="8">
    <source>
        <dbReference type="Pfam" id="PF13567"/>
    </source>
</evidence>
<dbReference type="InterPro" id="IPR004477">
    <property type="entry name" value="ComEC_N"/>
</dbReference>
<evidence type="ECO:0000256" key="4">
    <source>
        <dbReference type="ARBA" id="ARBA00022989"/>
    </source>
</evidence>
<accession>A0A178XH19</accession>
<evidence type="ECO:0000256" key="1">
    <source>
        <dbReference type="ARBA" id="ARBA00004651"/>
    </source>
</evidence>
<dbReference type="InterPro" id="IPR025405">
    <property type="entry name" value="DUF4131"/>
</dbReference>
<dbReference type="AlphaFoldDB" id="A0A178XH19"/>
<keyword evidence="2" id="KW-1003">Cell membrane</keyword>
<keyword evidence="5 6" id="KW-0472">Membrane</keyword>
<proteinExistence type="predicted"/>
<evidence type="ECO:0000256" key="6">
    <source>
        <dbReference type="SAM" id="Phobius"/>
    </source>
</evidence>
<evidence type="ECO:0000256" key="2">
    <source>
        <dbReference type="ARBA" id="ARBA00022475"/>
    </source>
</evidence>
<evidence type="ECO:0000256" key="3">
    <source>
        <dbReference type="ARBA" id="ARBA00022692"/>
    </source>
</evidence>
<dbReference type="PANTHER" id="PTHR30619">
    <property type="entry name" value="DNA INTERNALIZATION/COMPETENCE PROTEIN COMEC/REC2"/>
    <property type="match status" value="1"/>
</dbReference>
<feature type="transmembrane region" description="Helical" evidence="6">
    <location>
        <begin position="408"/>
        <end position="424"/>
    </location>
</feature>
<gene>
    <name evidence="9" type="ORF">AU381_24505</name>
</gene>
<keyword evidence="10" id="KW-1185">Reference proteome</keyword>
<sequence>MREGQQAALMRDAERSAWHLSGSAAVLQTADLPQIKAGQPPPARLDRRFSADRLRSSAGSVVDLLRASLREEDDFGHGFVLIPVLLALGAVLWFSLAESVGIAKLAALLCIFGISALSCRGNMRAWRPLAIAPTILVIGMLLAAIETNRFDTVILDGPVTTNLRGTVLSREPDDKGRWRYLVEIVQTSEPRLRRSPEKATLVARSRHEPFPIGSAIAGKVRLLPPSGPALPGLNDFAFDAYFKGVGAVGFFYGAPRGAMDGSGDLSLSLQATAHLAALREAVGNRIRTAIGGDTGAIAAALVTGEERAISRETVETLRAAGLSHVLAISGLNMVLAAGTFLIGARTLLSLIPGLAAKRPIKKYAAAGALTMVFLYILISGGAVSALRSWIMISIMLVAVFFDRVSISLRNVALAALVIIAWSPSAVAGPGFQMSFAATLALVAGYARWREHRLRNADAKTSRLNLGRVAGPIVATVATSLIGGLATAVYAAAHFHRLPAYGLLANVLTTPLIGILIMPFGLFAMLLMPFGLEYYPLMVMGQGLDWMLAVARYVATLDGEWITGRIGATGFFLLAFGGVLLCALRTRLAVTGAALILLGGSSIALERQAARPSITISEDGQLVGLIAGEAIATNKARPPEFIFSQWQRALALDGRIAPVETSAASGVSEGGVERPPRTAKGSVDAMESAAKAAAALAAASPGAFSCRKGEWCVGRSREGWAIAVIDAPDVFALLCGRVDLVVAPTRRVLPACSSGKSLVVTGRTLRRTGAMEIYADPAQPARMRIVTSFPSTQRPWQQHRRYDWRSDTFSSEEAGF</sequence>
<dbReference type="OrthoDB" id="9790149at2"/>
<organism evidence="9 10">
    <name type="scientific">Sinorhizobium glycinis</name>
    <dbReference type="NCBI Taxonomy" id="1472378"/>
    <lineage>
        <taxon>Bacteria</taxon>
        <taxon>Pseudomonadati</taxon>
        <taxon>Pseudomonadota</taxon>
        <taxon>Alphaproteobacteria</taxon>
        <taxon>Hyphomicrobiales</taxon>
        <taxon>Rhizobiaceae</taxon>
        <taxon>Sinorhizobium/Ensifer group</taxon>
        <taxon>Sinorhizobium</taxon>
    </lineage>
</organism>
<feature type="transmembrane region" description="Helical" evidence="6">
    <location>
        <begin position="430"/>
        <end position="448"/>
    </location>
</feature>
<evidence type="ECO:0000259" key="7">
    <source>
        <dbReference type="Pfam" id="PF03772"/>
    </source>
</evidence>
<feature type="transmembrane region" description="Helical" evidence="6">
    <location>
        <begin position="126"/>
        <end position="145"/>
    </location>
</feature>
<feature type="transmembrane region" description="Helical" evidence="6">
    <location>
        <begin position="560"/>
        <end position="580"/>
    </location>
</feature>
<keyword evidence="4 6" id="KW-1133">Transmembrane helix</keyword>
<dbReference type="InterPro" id="IPR052159">
    <property type="entry name" value="Competence_DNA_uptake"/>
</dbReference>
<comment type="subcellular location">
    <subcellularLocation>
        <location evidence="1">Cell membrane</location>
        <topology evidence="1">Multi-pass membrane protein</topology>
    </subcellularLocation>
</comment>
<dbReference type="PANTHER" id="PTHR30619:SF1">
    <property type="entry name" value="RECOMBINATION PROTEIN 2"/>
    <property type="match status" value="1"/>
</dbReference>
<feature type="transmembrane region" description="Helical" evidence="6">
    <location>
        <begin position="587"/>
        <end position="604"/>
    </location>
</feature>
<dbReference type="EMBL" id="LPUX01000068">
    <property type="protein sequence ID" value="OAP34501.1"/>
    <property type="molecule type" value="Genomic_DNA"/>
</dbReference>
<feature type="transmembrane region" description="Helical" evidence="6">
    <location>
        <begin position="325"/>
        <end position="348"/>
    </location>
</feature>
<dbReference type="STRING" id="1472378.AU381_24505"/>
<feature type="transmembrane region" description="Helical" evidence="6">
    <location>
        <begin position="360"/>
        <end position="378"/>
    </location>
</feature>
<dbReference type="Proteomes" id="UP000094025">
    <property type="component" value="Unassembled WGS sequence"/>
</dbReference>
<feature type="transmembrane region" description="Helical" evidence="6">
    <location>
        <begin position="502"/>
        <end position="526"/>
    </location>
</feature>
<keyword evidence="3 6" id="KW-0812">Transmembrane</keyword>
<dbReference type="Pfam" id="PF03772">
    <property type="entry name" value="Competence"/>
    <property type="match status" value="1"/>
</dbReference>
<evidence type="ECO:0000256" key="5">
    <source>
        <dbReference type="ARBA" id="ARBA00023136"/>
    </source>
</evidence>
<dbReference type="Pfam" id="PF13567">
    <property type="entry name" value="DUF4131"/>
    <property type="match status" value="1"/>
</dbReference>
<feature type="domain" description="DUF4131" evidence="8">
    <location>
        <begin position="105"/>
        <end position="254"/>
    </location>
</feature>